<organism evidence="1 2">
    <name type="scientific">Coniosporium uncinatum</name>
    <dbReference type="NCBI Taxonomy" id="93489"/>
    <lineage>
        <taxon>Eukaryota</taxon>
        <taxon>Fungi</taxon>
        <taxon>Dikarya</taxon>
        <taxon>Ascomycota</taxon>
        <taxon>Pezizomycotina</taxon>
        <taxon>Dothideomycetes</taxon>
        <taxon>Dothideomycetes incertae sedis</taxon>
        <taxon>Coniosporium</taxon>
    </lineage>
</organism>
<keyword evidence="2" id="KW-1185">Reference proteome</keyword>
<evidence type="ECO:0000313" key="1">
    <source>
        <dbReference type="EMBL" id="KAK3076754.1"/>
    </source>
</evidence>
<name>A0ACC3DJM6_9PEZI</name>
<comment type="caution">
    <text evidence="1">The sequence shown here is derived from an EMBL/GenBank/DDBJ whole genome shotgun (WGS) entry which is preliminary data.</text>
</comment>
<reference evidence="1" key="1">
    <citation type="submission" date="2024-09" db="EMBL/GenBank/DDBJ databases">
        <title>Black Yeasts Isolated from many extreme environments.</title>
        <authorList>
            <person name="Coleine C."/>
            <person name="Stajich J.E."/>
            <person name="Selbmann L."/>
        </authorList>
    </citation>
    <scope>NUCLEOTIDE SEQUENCE</scope>
    <source>
        <strain evidence="1">CCFEE 5737</strain>
    </source>
</reference>
<proteinExistence type="predicted"/>
<protein>
    <submittedName>
        <fullName evidence="1">Uncharacterized protein</fullName>
    </submittedName>
</protein>
<evidence type="ECO:0000313" key="2">
    <source>
        <dbReference type="Proteomes" id="UP001186974"/>
    </source>
</evidence>
<gene>
    <name evidence="1" type="ORF">LTS18_012151</name>
</gene>
<dbReference type="EMBL" id="JAWDJW010003596">
    <property type="protein sequence ID" value="KAK3076754.1"/>
    <property type="molecule type" value="Genomic_DNA"/>
</dbReference>
<dbReference type="Proteomes" id="UP001186974">
    <property type="component" value="Unassembled WGS sequence"/>
</dbReference>
<feature type="non-terminal residue" evidence="1">
    <location>
        <position position="169"/>
    </location>
</feature>
<accession>A0ACC3DJM6</accession>
<sequence>MPEVIRGVRSNSSTEDRGREISPGTAPSHEDQTTSPASNRRVNFDPLDSVVSPSTSRPDLVDTRRESDRRRKSSQYQRRASLPPELRPEEPEYHDSRAATVQEYRRRGTTLQEYYQSNPELLPQLPFTWHHGWKRWKLGILIFLIFIDACVVPIALYYGMAFGGDIEGW</sequence>